<reference evidence="1 2" key="1">
    <citation type="submission" date="2017-03" db="EMBL/GenBank/DDBJ databases">
        <title>Genome Survey of Euroglyphus maynei.</title>
        <authorList>
            <person name="Arlian L.G."/>
            <person name="Morgan M.S."/>
            <person name="Rider S.D."/>
        </authorList>
    </citation>
    <scope>NUCLEOTIDE SEQUENCE [LARGE SCALE GENOMIC DNA]</scope>
    <source>
        <strain evidence="1">Arlian Lab</strain>
        <tissue evidence="1">Whole body</tissue>
    </source>
</reference>
<dbReference type="AlphaFoldDB" id="A0A1Y3AVS4"/>
<dbReference type="EMBL" id="MUJZ01060414">
    <property type="protein sequence ID" value="OTF71556.1"/>
    <property type="molecule type" value="Genomic_DNA"/>
</dbReference>
<feature type="non-terminal residue" evidence="1">
    <location>
        <position position="1"/>
    </location>
</feature>
<evidence type="ECO:0000313" key="1">
    <source>
        <dbReference type="EMBL" id="OTF71556.1"/>
    </source>
</evidence>
<dbReference type="Proteomes" id="UP000194236">
    <property type="component" value="Unassembled WGS sequence"/>
</dbReference>
<sequence length="69" mass="7463">NKSKFTNLTSLCDNCFFSTTYSEDDDGLVTFISILAKKSTIMTESLLPFIPGSLEISAIKSSSSSSSKK</sequence>
<gene>
    <name evidence="1" type="ORF">BLA29_013525</name>
</gene>
<accession>A0A1Y3AVS4</accession>
<keyword evidence="2" id="KW-1185">Reference proteome</keyword>
<comment type="caution">
    <text evidence="1">The sequence shown here is derived from an EMBL/GenBank/DDBJ whole genome shotgun (WGS) entry which is preliminary data.</text>
</comment>
<proteinExistence type="predicted"/>
<evidence type="ECO:0000313" key="2">
    <source>
        <dbReference type="Proteomes" id="UP000194236"/>
    </source>
</evidence>
<name>A0A1Y3AVS4_EURMA</name>
<organism evidence="1 2">
    <name type="scientific">Euroglyphus maynei</name>
    <name type="common">Mayne's house dust mite</name>
    <dbReference type="NCBI Taxonomy" id="6958"/>
    <lineage>
        <taxon>Eukaryota</taxon>
        <taxon>Metazoa</taxon>
        <taxon>Ecdysozoa</taxon>
        <taxon>Arthropoda</taxon>
        <taxon>Chelicerata</taxon>
        <taxon>Arachnida</taxon>
        <taxon>Acari</taxon>
        <taxon>Acariformes</taxon>
        <taxon>Sarcoptiformes</taxon>
        <taxon>Astigmata</taxon>
        <taxon>Psoroptidia</taxon>
        <taxon>Analgoidea</taxon>
        <taxon>Pyroglyphidae</taxon>
        <taxon>Pyroglyphinae</taxon>
        <taxon>Euroglyphus</taxon>
    </lineage>
</organism>
<protein>
    <submittedName>
        <fullName evidence="1">Uncharacterized protein</fullName>
    </submittedName>
</protein>